<comment type="caution">
    <text evidence="2">The sequence shown here is derived from an EMBL/GenBank/DDBJ whole genome shotgun (WGS) entry which is preliminary data.</text>
</comment>
<reference evidence="2 3" key="1">
    <citation type="submission" date="2018-09" db="EMBL/GenBank/DDBJ databases">
        <title>Identification of marine bacteria producing industrial enzymes.</title>
        <authorList>
            <person name="Cheng T.H."/>
            <person name="Saidin J."/>
            <person name="Muhd D.D."/>
            <person name="Isa M.N.M."/>
            <person name="Bakar M.F.A."/>
            <person name="Ismail N."/>
        </authorList>
    </citation>
    <scope>NUCLEOTIDE SEQUENCE [LARGE SCALE GENOMIC DNA]</scope>
    <source>
        <strain evidence="2 3">MNAD 1.6</strain>
    </source>
</reference>
<dbReference type="RefSeq" id="WP_119853308.1">
    <property type="nucleotide sequence ID" value="NZ_QYSE01000003.1"/>
</dbReference>
<evidence type="ECO:0000313" key="2">
    <source>
        <dbReference type="EMBL" id="RJF34309.1"/>
    </source>
</evidence>
<accession>A0A3A3F170</accession>
<dbReference type="InterPro" id="IPR006869">
    <property type="entry name" value="DUF547"/>
</dbReference>
<dbReference type="AlphaFoldDB" id="A0A3A3F170"/>
<dbReference type="Proteomes" id="UP000265938">
    <property type="component" value="Unassembled WGS sequence"/>
</dbReference>
<evidence type="ECO:0000259" key="1">
    <source>
        <dbReference type="Pfam" id="PF04784"/>
    </source>
</evidence>
<gene>
    <name evidence="2" type="ORF">D4741_12985</name>
</gene>
<protein>
    <submittedName>
        <fullName evidence="2">DUF547 domain-containing protein</fullName>
    </submittedName>
</protein>
<dbReference type="EMBL" id="QYSE01000003">
    <property type="protein sequence ID" value="RJF34309.1"/>
    <property type="molecule type" value="Genomic_DNA"/>
</dbReference>
<dbReference type="Pfam" id="PF04784">
    <property type="entry name" value="DUF547"/>
    <property type="match status" value="1"/>
</dbReference>
<feature type="domain" description="DUF547" evidence="1">
    <location>
        <begin position="124"/>
        <end position="231"/>
    </location>
</feature>
<evidence type="ECO:0000313" key="3">
    <source>
        <dbReference type="Proteomes" id="UP000265938"/>
    </source>
</evidence>
<sequence length="384" mass="43978">MLKQFLLVSAICFATQTSAKLDTLPEEFSDFSLDRDITISYDDLDMLLDMTVIDLGRSDRRFRKSKANIGTRMRAHKNNDTALEANRFFYEEVTTSKLKEGFHKVRVSLEKVPDQVPLNALVLDEQLAYWLNLYTTALLEKLIEHYPVIDTQELLFGEQSILDEEFIHVAGYQLSLNDIQHNIVFKKFGKNKPIVMYGFHQGNIGSPNLRKEAYKGSEVYHQLVENGEEFVNSNRGMQVRGNNKLYLSLYYKQVEALFDDYENQLKNHIEDYTEGDLKNSVELADNFQLSIDDWGINDLYRTERTFGASTATNRAALLNAVASASGDVGVGAVNSSYISDAFMERTVEFGRFPPEVWEKLKQLNTKRKENRGSVKIKDLDANQE</sequence>
<organism evidence="2 3">
    <name type="scientific">Pseudoalteromonas gelatinilytica</name>
    <dbReference type="NCBI Taxonomy" id="1703256"/>
    <lineage>
        <taxon>Bacteria</taxon>
        <taxon>Pseudomonadati</taxon>
        <taxon>Pseudomonadota</taxon>
        <taxon>Gammaproteobacteria</taxon>
        <taxon>Alteromonadales</taxon>
        <taxon>Pseudoalteromonadaceae</taxon>
        <taxon>Pseudoalteromonas</taxon>
    </lineage>
</organism>
<proteinExistence type="predicted"/>
<name>A0A3A3F170_9GAMM</name>